<dbReference type="NCBIfam" id="TIGR00398">
    <property type="entry name" value="metG"/>
    <property type="match status" value="1"/>
</dbReference>
<accession>A0AAW6UA23</accession>
<sequence length="522" mass="60461">MEKKYYLTTAIAYASAIPHIGNVYEAILADAIVRFKRLEGYDVFFQTGTDEHGQKIESRAKDNELSPKAYVDHIASEIKRIYDKVDISYDQFVRTTDERHVQSVQAIFKKLYDQGDIYLGEYEGWYSVSEEAFILEKDIIDGKTANGDTPVWTKEAAYFLKLSKYQERLVKHIQDNPEFIEPESRRNEMIQNFLKEPLPDLSVSRTSFNWGIPVEFDEGHIVYVWIDALSNYITGLDYHPDQALSPEFKKYWPADVHLIGKDILRFHTIYWPIILMALGLELPKQVFGHPWILVNKGKMSKSIGNVMYTDDLVRYFGVDTVRYYVLHEIPFAQDGNITYELLIERNNSDLANTIGNLVNRTIGMAHKYRQGVVKKVILEEPFELSLKEKALEALPQMRNFMDELKVSDALEEIVKLARSANKYIDVSEPWALFKKEDKQEVLDHVLYQLLETIRFVAILLQPFIPNTSNRIAKQIGVTDLSFESLSTFGNYEAQTLGKPEVLFERYDAVKKLEEILKDQDES</sequence>
<dbReference type="InterPro" id="IPR015413">
    <property type="entry name" value="Methionyl/Leucyl_tRNA_Synth"/>
</dbReference>
<dbReference type="GO" id="GO:0006431">
    <property type="term" value="P:methionyl-tRNA aminoacylation"/>
    <property type="evidence" value="ECO:0007669"/>
    <property type="project" value="UniProtKB-UniRule"/>
</dbReference>
<evidence type="ECO:0000259" key="9">
    <source>
        <dbReference type="Pfam" id="PF19303"/>
    </source>
</evidence>
<evidence type="ECO:0000256" key="6">
    <source>
        <dbReference type="ARBA" id="ARBA00023146"/>
    </source>
</evidence>
<dbReference type="RefSeq" id="WP_282839712.1">
    <property type="nucleotide sequence ID" value="NZ_JASCXW010000023.1"/>
</dbReference>
<reference evidence="10" key="1">
    <citation type="submission" date="2023-05" db="EMBL/GenBank/DDBJ databases">
        <title>Mariniplasma microaerophilum sp. nov., a novel anaerobic mollicute isolated from terrestrial mud volcano, Taman Peninsula, Russia.</title>
        <authorList>
            <person name="Khomyakova M.A."/>
            <person name="Merkel A.Y."/>
            <person name="Slobodkin A.I."/>
        </authorList>
    </citation>
    <scope>NUCLEOTIDE SEQUENCE</scope>
    <source>
        <strain evidence="10">M4Ah</strain>
    </source>
</reference>
<dbReference type="NCBIfam" id="NF008900">
    <property type="entry name" value="PRK12267.1"/>
    <property type="match status" value="1"/>
</dbReference>
<dbReference type="InterPro" id="IPR033911">
    <property type="entry name" value="MetRS_core"/>
</dbReference>
<dbReference type="Pfam" id="PF09334">
    <property type="entry name" value="tRNA-synt_1g"/>
    <property type="match status" value="1"/>
</dbReference>
<dbReference type="Pfam" id="PF19303">
    <property type="entry name" value="Anticodon_3"/>
    <property type="match status" value="1"/>
</dbReference>
<dbReference type="Gene3D" id="1.10.730.10">
    <property type="entry name" value="Isoleucyl-tRNA Synthetase, Domain 1"/>
    <property type="match status" value="1"/>
</dbReference>
<dbReference type="CDD" id="cd07957">
    <property type="entry name" value="Anticodon_Ia_Met"/>
    <property type="match status" value="1"/>
</dbReference>
<evidence type="ECO:0000256" key="5">
    <source>
        <dbReference type="ARBA" id="ARBA00022917"/>
    </source>
</evidence>
<comment type="similarity">
    <text evidence="7">Belongs to the class-I aminoacyl-tRNA synthetase family. MetG type 2B subfamily.</text>
</comment>
<dbReference type="InterPro" id="IPR023457">
    <property type="entry name" value="Met-tRNA_synth_2"/>
</dbReference>
<dbReference type="PRINTS" id="PR01041">
    <property type="entry name" value="TRNASYNTHMET"/>
</dbReference>
<evidence type="ECO:0000259" key="8">
    <source>
        <dbReference type="Pfam" id="PF09334"/>
    </source>
</evidence>
<dbReference type="EC" id="6.1.1.10" evidence="7"/>
<dbReference type="GO" id="GO:0004825">
    <property type="term" value="F:methionine-tRNA ligase activity"/>
    <property type="evidence" value="ECO:0007669"/>
    <property type="project" value="UniProtKB-UniRule"/>
</dbReference>
<keyword evidence="6 7" id="KW-0030">Aminoacyl-tRNA synthetase</keyword>
<dbReference type="HAMAP" id="MF_01228">
    <property type="entry name" value="Met_tRNA_synth_type2"/>
    <property type="match status" value="1"/>
</dbReference>
<feature type="short sequence motif" description="'KMSKS' region" evidence="7">
    <location>
        <begin position="298"/>
        <end position="302"/>
    </location>
</feature>
<feature type="domain" description="Methionyl/Leucyl tRNA synthetase" evidence="8">
    <location>
        <begin position="138"/>
        <end position="361"/>
    </location>
</feature>
<evidence type="ECO:0000256" key="1">
    <source>
        <dbReference type="ARBA" id="ARBA00003314"/>
    </source>
</evidence>
<feature type="domain" description="Methionyl-tRNA synthetase anticodon-binding" evidence="9">
    <location>
        <begin position="384"/>
        <end position="484"/>
    </location>
</feature>
<keyword evidence="11" id="KW-1185">Reference proteome</keyword>
<keyword evidence="4 7" id="KW-0067">ATP-binding</keyword>
<name>A0AAW6UA23_9MOLU</name>
<dbReference type="PANTHER" id="PTHR43326:SF1">
    <property type="entry name" value="METHIONINE--TRNA LIGASE, MITOCHONDRIAL"/>
    <property type="match status" value="1"/>
</dbReference>
<dbReference type="InterPro" id="IPR041872">
    <property type="entry name" value="Anticodon_Met"/>
</dbReference>
<comment type="caution">
    <text evidence="7">Lacks conserved residue(s) required for the propagation of feature annotation.</text>
</comment>
<keyword evidence="5 7" id="KW-0648">Protein biosynthesis</keyword>
<dbReference type="GO" id="GO:0005737">
    <property type="term" value="C:cytoplasm"/>
    <property type="evidence" value="ECO:0007669"/>
    <property type="project" value="UniProtKB-SubCell"/>
</dbReference>
<evidence type="ECO:0000313" key="10">
    <source>
        <dbReference type="EMBL" id="MDI6453282.1"/>
    </source>
</evidence>
<comment type="function">
    <text evidence="1 7">Is required not only for elongation of protein synthesis but also for the initiation of all mRNA translation through initiator tRNA(fMet) aminoacylation.</text>
</comment>
<comment type="subunit">
    <text evidence="7">Monomer.</text>
</comment>
<dbReference type="AlphaFoldDB" id="A0AAW6UA23"/>
<protein>
    <recommendedName>
        <fullName evidence="7">Methionine--tRNA ligase</fullName>
        <ecNumber evidence="7">6.1.1.10</ecNumber>
    </recommendedName>
    <alternativeName>
        <fullName evidence="7">Methionyl-tRNA synthetase</fullName>
        <shortName evidence="7">MetRS</shortName>
    </alternativeName>
</protein>
<gene>
    <name evidence="7 10" type="primary">metG</name>
    <name evidence="10" type="ORF">QJ521_06880</name>
</gene>
<organism evidence="10 11">
    <name type="scientific">Peloplasma aerotolerans</name>
    <dbReference type="NCBI Taxonomy" id="3044389"/>
    <lineage>
        <taxon>Bacteria</taxon>
        <taxon>Bacillati</taxon>
        <taxon>Mycoplasmatota</taxon>
        <taxon>Mollicutes</taxon>
        <taxon>Acholeplasmatales</taxon>
        <taxon>Acholeplasmataceae</taxon>
        <taxon>Peloplasma</taxon>
    </lineage>
</organism>
<dbReference type="SUPFAM" id="SSF47323">
    <property type="entry name" value="Anticodon-binding domain of a subclass of class I aminoacyl-tRNA synthetases"/>
    <property type="match status" value="1"/>
</dbReference>
<evidence type="ECO:0000256" key="2">
    <source>
        <dbReference type="ARBA" id="ARBA00022598"/>
    </source>
</evidence>
<evidence type="ECO:0000256" key="3">
    <source>
        <dbReference type="ARBA" id="ARBA00022741"/>
    </source>
</evidence>
<dbReference type="SUPFAM" id="SSF52374">
    <property type="entry name" value="Nucleotidylyl transferase"/>
    <property type="match status" value="1"/>
</dbReference>
<dbReference type="InterPro" id="IPR014758">
    <property type="entry name" value="Met-tRNA_synth"/>
</dbReference>
<dbReference type="InterPro" id="IPR014729">
    <property type="entry name" value="Rossmann-like_a/b/a_fold"/>
</dbReference>
<comment type="catalytic activity">
    <reaction evidence="7">
        <text>tRNA(Met) + L-methionine + ATP = L-methionyl-tRNA(Met) + AMP + diphosphate</text>
        <dbReference type="Rhea" id="RHEA:13481"/>
        <dbReference type="Rhea" id="RHEA-COMP:9667"/>
        <dbReference type="Rhea" id="RHEA-COMP:9698"/>
        <dbReference type="ChEBI" id="CHEBI:30616"/>
        <dbReference type="ChEBI" id="CHEBI:33019"/>
        <dbReference type="ChEBI" id="CHEBI:57844"/>
        <dbReference type="ChEBI" id="CHEBI:78442"/>
        <dbReference type="ChEBI" id="CHEBI:78530"/>
        <dbReference type="ChEBI" id="CHEBI:456215"/>
        <dbReference type="EC" id="6.1.1.10"/>
    </reaction>
</comment>
<evidence type="ECO:0000256" key="7">
    <source>
        <dbReference type="HAMAP-Rule" id="MF_01228"/>
    </source>
</evidence>
<comment type="subcellular location">
    <subcellularLocation>
        <location evidence="7">Cytoplasm</location>
    </subcellularLocation>
</comment>
<dbReference type="FunFam" id="2.170.220.10:FF:000002">
    <property type="entry name" value="Methionine--tRNA ligase"/>
    <property type="match status" value="1"/>
</dbReference>
<comment type="caution">
    <text evidence="10">The sequence shown here is derived from an EMBL/GenBank/DDBJ whole genome shotgun (WGS) entry which is preliminary data.</text>
</comment>
<dbReference type="Gene3D" id="3.40.50.620">
    <property type="entry name" value="HUPs"/>
    <property type="match status" value="1"/>
</dbReference>
<keyword evidence="7" id="KW-0963">Cytoplasm</keyword>
<dbReference type="PANTHER" id="PTHR43326">
    <property type="entry name" value="METHIONYL-TRNA SYNTHETASE"/>
    <property type="match status" value="1"/>
</dbReference>
<evidence type="ECO:0000256" key="4">
    <source>
        <dbReference type="ARBA" id="ARBA00022840"/>
    </source>
</evidence>
<dbReference type="GO" id="GO:0005524">
    <property type="term" value="F:ATP binding"/>
    <property type="evidence" value="ECO:0007669"/>
    <property type="project" value="UniProtKB-UniRule"/>
</dbReference>
<dbReference type="EMBL" id="JASCXW010000023">
    <property type="protein sequence ID" value="MDI6453282.1"/>
    <property type="molecule type" value="Genomic_DNA"/>
</dbReference>
<dbReference type="Gene3D" id="2.170.220.10">
    <property type="match status" value="1"/>
</dbReference>
<proteinExistence type="inferred from homology"/>
<dbReference type="Proteomes" id="UP001431532">
    <property type="component" value="Unassembled WGS sequence"/>
</dbReference>
<keyword evidence="3 7" id="KW-0547">Nucleotide-binding</keyword>
<dbReference type="CDD" id="cd00814">
    <property type="entry name" value="MetRS_core"/>
    <property type="match status" value="1"/>
</dbReference>
<feature type="short sequence motif" description="'HIGH' region" evidence="7">
    <location>
        <begin position="12"/>
        <end position="22"/>
    </location>
</feature>
<evidence type="ECO:0000313" key="11">
    <source>
        <dbReference type="Proteomes" id="UP001431532"/>
    </source>
</evidence>
<dbReference type="InterPro" id="IPR009080">
    <property type="entry name" value="tRNAsynth_Ia_anticodon-bd"/>
</dbReference>
<keyword evidence="2 7" id="KW-0436">Ligase</keyword>